<dbReference type="OrthoDB" id="9806195at2"/>
<dbReference type="GO" id="GO:0051536">
    <property type="term" value="F:iron-sulfur cluster binding"/>
    <property type="evidence" value="ECO:0007669"/>
    <property type="project" value="InterPro"/>
</dbReference>
<reference evidence="3 4" key="1">
    <citation type="submission" date="2014-06" db="EMBL/GenBank/DDBJ databases">
        <title>Whole Genome Sequences of Three Symbiotic Endozoicomonas Bacteria.</title>
        <authorList>
            <person name="Neave M.J."/>
            <person name="Apprill A."/>
            <person name="Voolstra C.R."/>
        </authorList>
    </citation>
    <scope>NUCLEOTIDE SEQUENCE [LARGE SCALE GENOMIC DNA]</scope>
    <source>
        <strain evidence="3 4">DSM 25634</strain>
    </source>
</reference>
<dbReference type="STRING" id="1137799.GZ78_28290"/>
<dbReference type="InterPro" id="IPR017927">
    <property type="entry name" value="FAD-bd_FR_type"/>
</dbReference>
<dbReference type="Gene3D" id="3.10.20.30">
    <property type="match status" value="1"/>
</dbReference>
<dbReference type="SUPFAM" id="SSF54292">
    <property type="entry name" value="2Fe-2S ferredoxin-like"/>
    <property type="match status" value="1"/>
</dbReference>
<dbReference type="SUPFAM" id="SSF63380">
    <property type="entry name" value="Riboflavin synthase domain-like"/>
    <property type="match status" value="1"/>
</dbReference>
<evidence type="ECO:0008006" key="5">
    <source>
        <dbReference type="Google" id="ProtNLM"/>
    </source>
</evidence>
<evidence type="ECO:0000313" key="3">
    <source>
        <dbReference type="EMBL" id="KEQ12135.1"/>
    </source>
</evidence>
<gene>
    <name evidence="3" type="ORF">GZ78_28290</name>
</gene>
<dbReference type="AlphaFoldDB" id="A0A081N112"/>
<feature type="domain" description="2Fe-2S ferredoxin-type" evidence="1">
    <location>
        <begin position="2"/>
        <end position="88"/>
    </location>
</feature>
<dbReference type="PANTHER" id="PTHR47354:SF3">
    <property type="entry name" value="OXIDOREDUCTASE-RELATED"/>
    <property type="match status" value="1"/>
</dbReference>
<dbReference type="Pfam" id="PF00111">
    <property type="entry name" value="Fer2"/>
    <property type="match status" value="1"/>
</dbReference>
<proteinExistence type="predicted"/>
<protein>
    <recommendedName>
        <fullName evidence="5">2Fe-2S ferredoxin-type domain-containing protein</fullName>
    </recommendedName>
</protein>
<sequence length="310" mass="34032">MPVITLSNRAYPVNTDKCLLDSLLEKGERIPYSCRSGICHACMLKADMGQPPADSQTYLSSEKVNEGYFLACQCLPESDMTVSLPGRKHTQAIITAKQSLSPTVVALELAARHPVNYFPGQHIRVDTGLNLEKECYLASVPSQDRSMVIHVQRKVAEPFSAWAHDSTEVGQKVSLSSPRGLHLCGNLPDTADQILIAQEGSLAPLLAYARDTLSLTTPSPHTRIHLIQEASSSDNHYCIEQLEALAQLDSFSYTLTTGRQDYGQWLQSARPQPSPIRVICAGDAPFSTPIKDYCTDRKNAKCILLSSELC</sequence>
<dbReference type="RefSeq" id="WP_034843051.1">
    <property type="nucleotide sequence ID" value="NZ_JOKH01000011.1"/>
</dbReference>
<comment type="caution">
    <text evidence="3">The sequence shown here is derived from an EMBL/GenBank/DDBJ whole genome shotgun (WGS) entry which is preliminary data.</text>
</comment>
<keyword evidence="4" id="KW-1185">Reference proteome</keyword>
<dbReference type="Gene3D" id="2.40.30.10">
    <property type="entry name" value="Translation factors"/>
    <property type="match status" value="1"/>
</dbReference>
<dbReference type="PANTHER" id="PTHR47354">
    <property type="entry name" value="NADH OXIDOREDUCTASE HCR"/>
    <property type="match status" value="1"/>
</dbReference>
<organism evidence="3 4">
    <name type="scientific">Endozoicomonas numazuensis</name>
    <dbReference type="NCBI Taxonomy" id="1137799"/>
    <lineage>
        <taxon>Bacteria</taxon>
        <taxon>Pseudomonadati</taxon>
        <taxon>Pseudomonadota</taxon>
        <taxon>Gammaproteobacteria</taxon>
        <taxon>Oceanospirillales</taxon>
        <taxon>Endozoicomonadaceae</taxon>
        <taxon>Endozoicomonas</taxon>
    </lineage>
</organism>
<dbReference type="InterPro" id="IPR001041">
    <property type="entry name" value="2Fe-2S_ferredoxin-type"/>
</dbReference>
<dbReference type="Proteomes" id="UP000028073">
    <property type="component" value="Unassembled WGS sequence"/>
</dbReference>
<dbReference type="eggNOG" id="COG1018">
    <property type="taxonomic scope" value="Bacteria"/>
</dbReference>
<accession>A0A081N112</accession>
<dbReference type="InterPro" id="IPR036010">
    <property type="entry name" value="2Fe-2S_ferredoxin-like_sf"/>
</dbReference>
<dbReference type="InterPro" id="IPR039261">
    <property type="entry name" value="FNR_nucleotide-bd"/>
</dbReference>
<dbReference type="SUPFAM" id="SSF52343">
    <property type="entry name" value="Ferredoxin reductase-like, C-terminal NADP-linked domain"/>
    <property type="match status" value="1"/>
</dbReference>
<evidence type="ECO:0000313" key="4">
    <source>
        <dbReference type="Proteomes" id="UP000028073"/>
    </source>
</evidence>
<dbReference type="InterPro" id="IPR012675">
    <property type="entry name" value="Beta-grasp_dom_sf"/>
</dbReference>
<dbReference type="InterPro" id="IPR017938">
    <property type="entry name" value="Riboflavin_synthase-like_b-brl"/>
</dbReference>
<feature type="domain" description="FAD-binding FR-type" evidence="2">
    <location>
        <begin position="87"/>
        <end position="185"/>
    </location>
</feature>
<dbReference type="EMBL" id="JOKH01000011">
    <property type="protein sequence ID" value="KEQ12135.1"/>
    <property type="molecule type" value="Genomic_DNA"/>
</dbReference>
<name>A0A081N112_9GAMM</name>
<dbReference type="InterPro" id="IPR050415">
    <property type="entry name" value="MRET"/>
</dbReference>
<dbReference type="PROSITE" id="PS51384">
    <property type="entry name" value="FAD_FR"/>
    <property type="match status" value="1"/>
</dbReference>
<evidence type="ECO:0000259" key="2">
    <source>
        <dbReference type="PROSITE" id="PS51384"/>
    </source>
</evidence>
<evidence type="ECO:0000259" key="1">
    <source>
        <dbReference type="PROSITE" id="PS51085"/>
    </source>
</evidence>
<dbReference type="CDD" id="cd00207">
    <property type="entry name" value="fer2"/>
    <property type="match status" value="1"/>
</dbReference>
<dbReference type="PROSITE" id="PS51085">
    <property type="entry name" value="2FE2S_FER_2"/>
    <property type="match status" value="1"/>
</dbReference>
<dbReference type="GO" id="GO:0016491">
    <property type="term" value="F:oxidoreductase activity"/>
    <property type="evidence" value="ECO:0007669"/>
    <property type="project" value="InterPro"/>
</dbReference>